<protein>
    <submittedName>
        <fullName evidence="1">Sulfur carrier protein ThiS</fullName>
    </submittedName>
</protein>
<sequence>MNVTINGAAHEVPDGTTVAQAVLTLTAATTGVAVAVNDEVVTRSAWETTALGDSDRVEVLTAVQGG</sequence>
<dbReference type="PANTHER" id="PTHR34472">
    <property type="entry name" value="SULFUR CARRIER PROTEIN THIS"/>
    <property type="match status" value="1"/>
</dbReference>
<dbReference type="InterPro" id="IPR010035">
    <property type="entry name" value="Thi_S"/>
</dbReference>
<accession>A0ABW4FZT0</accession>
<dbReference type="Pfam" id="PF02597">
    <property type="entry name" value="ThiS"/>
    <property type="match status" value="1"/>
</dbReference>
<name>A0ABW4FZT0_9ACTN</name>
<evidence type="ECO:0000313" key="1">
    <source>
        <dbReference type="EMBL" id="MFD1535960.1"/>
    </source>
</evidence>
<gene>
    <name evidence="1" type="primary">thiS</name>
    <name evidence="1" type="ORF">ACFSJ0_02875</name>
</gene>
<keyword evidence="2" id="KW-1185">Reference proteome</keyword>
<organism evidence="1 2">
    <name type="scientific">Nonomuraea guangzhouensis</name>
    <dbReference type="NCBI Taxonomy" id="1291555"/>
    <lineage>
        <taxon>Bacteria</taxon>
        <taxon>Bacillati</taxon>
        <taxon>Actinomycetota</taxon>
        <taxon>Actinomycetes</taxon>
        <taxon>Streptosporangiales</taxon>
        <taxon>Streptosporangiaceae</taxon>
        <taxon>Nonomuraea</taxon>
    </lineage>
</organism>
<dbReference type="RefSeq" id="WP_219532841.1">
    <property type="nucleotide sequence ID" value="NZ_JAHKRM010000015.1"/>
</dbReference>
<dbReference type="Proteomes" id="UP001597097">
    <property type="component" value="Unassembled WGS sequence"/>
</dbReference>
<dbReference type="PANTHER" id="PTHR34472:SF1">
    <property type="entry name" value="SULFUR CARRIER PROTEIN THIS"/>
    <property type="match status" value="1"/>
</dbReference>
<dbReference type="CDD" id="cd00565">
    <property type="entry name" value="Ubl_ThiS"/>
    <property type="match status" value="1"/>
</dbReference>
<dbReference type="EMBL" id="JBHUCM010000004">
    <property type="protein sequence ID" value="MFD1535960.1"/>
    <property type="molecule type" value="Genomic_DNA"/>
</dbReference>
<reference evidence="2" key="1">
    <citation type="journal article" date="2019" name="Int. J. Syst. Evol. Microbiol.">
        <title>The Global Catalogue of Microorganisms (GCM) 10K type strain sequencing project: providing services to taxonomists for standard genome sequencing and annotation.</title>
        <authorList>
            <consortium name="The Broad Institute Genomics Platform"/>
            <consortium name="The Broad Institute Genome Sequencing Center for Infectious Disease"/>
            <person name="Wu L."/>
            <person name="Ma J."/>
        </authorList>
    </citation>
    <scope>NUCLEOTIDE SEQUENCE [LARGE SCALE GENOMIC DNA]</scope>
    <source>
        <strain evidence="2">CGMCC 1.15399</strain>
    </source>
</reference>
<dbReference type="InterPro" id="IPR003749">
    <property type="entry name" value="ThiS/MoaD-like"/>
</dbReference>
<proteinExistence type="predicted"/>
<dbReference type="NCBIfam" id="TIGR01683">
    <property type="entry name" value="thiS"/>
    <property type="match status" value="1"/>
</dbReference>
<comment type="caution">
    <text evidence="1">The sequence shown here is derived from an EMBL/GenBank/DDBJ whole genome shotgun (WGS) entry which is preliminary data.</text>
</comment>
<evidence type="ECO:0000313" key="2">
    <source>
        <dbReference type="Proteomes" id="UP001597097"/>
    </source>
</evidence>